<dbReference type="InterPro" id="IPR036390">
    <property type="entry name" value="WH_DNA-bd_sf"/>
</dbReference>
<dbReference type="SUPFAM" id="SSF46785">
    <property type="entry name" value="Winged helix' DNA-binding domain"/>
    <property type="match status" value="1"/>
</dbReference>
<dbReference type="InterPro" id="IPR011008">
    <property type="entry name" value="Dimeric_a/b-barrel"/>
</dbReference>
<dbReference type="Gene3D" id="1.10.10.10">
    <property type="entry name" value="Winged helix-like DNA-binding domain superfamily/Winged helix DNA-binding domain"/>
    <property type="match status" value="1"/>
</dbReference>
<dbReference type="GO" id="GO:0005829">
    <property type="term" value="C:cytosol"/>
    <property type="evidence" value="ECO:0007669"/>
    <property type="project" value="TreeGrafter"/>
</dbReference>
<dbReference type="CDD" id="cd00090">
    <property type="entry name" value="HTH_ARSR"/>
    <property type="match status" value="1"/>
</dbReference>
<evidence type="ECO:0000313" key="6">
    <source>
        <dbReference type="Proteomes" id="UP000189818"/>
    </source>
</evidence>
<keyword evidence="6" id="KW-1185">Reference proteome</keyword>
<keyword evidence="2" id="KW-0238">DNA-binding</keyword>
<dbReference type="PANTHER" id="PTHR30154">
    <property type="entry name" value="LEUCINE-RESPONSIVE REGULATORY PROTEIN"/>
    <property type="match status" value="1"/>
</dbReference>
<dbReference type="InterPro" id="IPR000485">
    <property type="entry name" value="AsnC-type_HTH_dom"/>
</dbReference>
<reference evidence="6" key="1">
    <citation type="submission" date="2017-02" db="EMBL/GenBank/DDBJ databases">
        <authorList>
            <person name="Varghese N."/>
            <person name="Submissions S."/>
        </authorList>
    </citation>
    <scope>NUCLEOTIDE SEQUENCE [LARGE SCALE GENOMIC DNA]</scope>
    <source>
        <strain evidence="6">UM2</strain>
    </source>
</reference>
<dbReference type="PANTHER" id="PTHR30154:SF34">
    <property type="entry name" value="TRANSCRIPTIONAL REGULATOR AZLB"/>
    <property type="match status" value="1"/>
</dbReference>
<dbReference type="Pfam" id="PF01037">
    <property type="entry name" value="AsnC_trans_reg"/>
    <property type="match status" value="1"/>
</dbReference>
<dbReference type="STRING" id="439228.SAMN06295920_10772"/>
<dbReference type="SUPFAM" id="SSF54909">
    <property type="entry name" value="Dimeric alpha+beta barrel"/>
    <property type="match status" value="1"/>
</dbReference>
<dbReference type="Gene3D" id="3.30.70.920">
    <property type="match status" value="1"/>
</dbReference>
<dbReference type="PROSITE" id="PS00519">
    <property type="entry name" value="HTH_ASNC_1"/>
    <property type="match status" value="1"/>
</dbReference>
<evidence type="ECO:0000256" key="2">
    <source>
        <dbReference type="ARBA" id="ARBA00023125"/>
    </source>
</evidence>
<dbReference type="InterPro" id="IPR019888">
    <property type="entry name" value="Tscrpt_reg_AsnC-like"/>
</dbReference>
<evidence type="ECO:0000259" key="4">
    <source>
        <dbReference type="PROSITE" id="PS50956"/>
    </source>
</evidence>
<dbReference type="OrthoDB" id="9813313at2"/>
<dbReference type="PRINTS" id="PR00033">
    <property type="entry name" value="HTHASNC"/>
</dbReference>
<name>A0A1T5EM71_9SPHN</name>
<dbReference type="GO" id="GO:0006355">
    <property type="term" value="P:regulation of DNA-templated transcription"/>
    <property type="evidence" value="ECO:0007669"/>
    <property type="project" value="UniProtKB-ARBA"/>
</dbReference>
<proteinExistence type="predicted"/>
<feature type="domain" description="HTH asnC-type" evidence="4">
    <location>
        <begin position="34"/>
        <end position="95"/>
    </location>
</feature>
<organism evidence="5 6">
    <name type="scientific">Rhizorhabdus histidinilytica</name>
    <dbReference type="NCBI Taxonomy" id="439228"/>
    <lineage>
        <taxon>Bacteria</taxon>
        <taxon>Pseudomonadati</taxon>
        <taxon>Pseudomonadota</taxon>
        <taxon>Alphaproteobacteria</taxon>
        <taxon>Sphingomonadales</taxon>
        <taxon>Sphingomonadaceae</taxon>
        <taxon>Rhizorhabdus</taxon>
    </lineage>
</organism>
<dbReference type="InterPro" id="IPR011991">
    <property type="entry name" value="ArsR-like_HTH"/>
</dbReference>
<protein>
    <submittedName>
        <fullName evidence="5">Lrp/AsnC family transcriptional regulator</fullName>
    </submittedName>
</protein>
<evidence type="ECO:0000256" key="1">
    <source>
        <dbReference type="ARBA" id="ARBA00023015"/>
    </source>
</evidence>
<dbReference type="GO" id="GO:0043565">
    <property type="term" value="F:sequence-specific DNA binding"/>
    <property type="evidence" value="ECO:0007669"/>
    <property type="project" value="InterPro"/>
</dbReference>
<keyword evidence="1" id="KW-0805">Transcription regulation</keyword>
<dbReference type="InterPro" id="IPR019887">
    <property type="entry name" value="Tscrpt_reg_AsnC/Lrp_C"/>
</dbReference>
<dbReference type="PROSITE" id="PS50956">
    <property type="entry name" value="HTH_ASNC_2"/>
    <property type="match status" value="1"/>
</dbReference>
<dbReference type="SMART" id="SM00344">
    <property type="entry name" value="HTH_ASNC"/>
    <property type="match status" value="1"/>
</dbReference>
<dbReference type="Proteomes" id="UP000189818">
    <property type="component" value="Unassembled WGS sequence"/>
</dbReference>
<accession>A0A1T5EM71</accession>
<dbReference type="EMBL" id="FUYM01000007">
    <property type="protein sequence ID" value="SKB84986.1"/>
    <property type="molecule type" value="Genomic_DNA"/>
</dbReference>
<keyword evidence="3" id="KW-0804">Transcription</keyword>
<gene>
    <name evidence="5" type="ORF">SAMN06295920_10772</name>
</gene>
<evidence type="ECO:0000313" key="5">
    <source>
        <dbReference type="EMBL" id="SKB84986.1"/>
    </source>
</evidence>
<dbReference type="GO" id="GO:0043200">
    <property type="term" value="P:response to amino acid"/>
    <property type="evidence" value="ECO:0007669"/>
    <property type="project" value="TreeGrafter"/>
</dbReference>
<evidence type="ECO:0000256" key="3">
    <source>
        <dbReference type="ARBA" id="ARBA00023163"/>
    </source>
</evidence>
<dbReference type="InterPro" id="IPR036388">
    <property type="entry name" value="WH-like_DNA-bd_sf"/>
</dbReference>
<dbReference type="InterPro" id="IPR019885">
    <property type="entry name" value="Tscrpt_reg_HTH_AsnC-type_CS"/>
</dbReference>
<dbReference type="Pfam" id="PF13412">
    <property type="entry name" value="HTH_24"/>
    <property type="match status" value="1"/>
</dbReference>
<dbReference type="AlphaFoldDB" id="A0A1T5EM71"/>
<dbReference type="RefSeq" id="WP_079649172.1">
    <property type="nucleotide sequence ID" value="NZ_FUYM01000007.1"/>
</dbReference>
<sequence>MAEHLSNRLASTMSSLRKVAEFQPRAERPAAIALDAIDKTILCALQEDGSLSISELADRLGMTPPPCWRRVRRLRDAGVLKRQIWLVDPDAIGLHVMLYATVKLATHNAEEMKAFKEEVQKLPEVLECSILLGRTDVILKMIVPDISQYESFFYQKLTQLPGVREVITGVVMTRVKEASALPVL</sequence>